<dbReference type="EMBL" id="RCCT01000001">
    <property type="protein sequence ID" value="RLK11341.1"/>
    <property type="molecule type" value="Genomic_DNA"/>
</dbReference>
<evidence type="ECO:0000256" key="1">
    <source>
        <dbReference type="SAM" id="Coils"/>
    </source>
</evidence>
<dbReference type="STRING" id="981384.GCA_000192475_01658"/>
<accession>A0A497ZSM8</accession>
<sequence>MSDLPKGELQVSSETTVPAFVDNWSPERKVREFRKWVEENFVPEEEAQYDFSDWENEDELADEWELRSIPTKELLHQAWAQHITVSEFENILEKLDDSFPDYWVPHEDRIEVDEVEEDEDEDDEFTFNDLKDSVPRIRSYLNLFEEVIPAGIGHNSPPSDGALNAEELSELRKLLEFVEEAEIEELEASEAKLSRLSELSIALSKKVFAYIGDVGDVFVKEFAKVAGEQTAKWTARGLSVWLAAQGLKSFGESIASLF</sequence>
<gene>
    <name evidence="2" type="ORF">CLV75_1342</name>
</gene>
<protein>
    <submittedName>
        <fullName evidence="2">Uncharacterized protein</fullName>
    </submittedName>
</protein>
<feature type="coiled-coil region" evidence="1">
    <location>
        <begin position="164"/>
        <end position="199"/>
    </location>
</feature>
<reference evidence="2 3" key="1">
    <citation type="submission" date="2018-10" db="EMBL/GenBank/DDBJ databases">
        <title>Genomic Encyclopedia of Archaeal and Bacterial Type Strains, Phase II (KMG-II): from individual species to whole genera.</title>
        <authorList>
            <person name="Goeker M."/>
        </authorList>
    </citation>
    <scope>NUCLEOTIDE SEQUENCE [LARGE SCALE GENOMIC DNA]</scope>
    <source>
        <strain evidence="2 3">DSM 29317</strain>
    </source>
</reference>
<keyword evidence="3" id="KW-1185">Reference proteome</keyword>
<evidence type="ECO:0000313" key="3">
    <source>
        <dbReference type="Proteomes" id="UP000271700"/>
    </source>
</evidence>
<organism evidence="2 3">
    <name type="scientific">Ruegeria conchae</name>
    <dbReference type="NCBI Taxonomy" id="981384"/>
    <lineage>
        <taxon>Bacteria</taxon>
        <taxon>Pseudomonadati</taxon>
        <taxon>Pseudomonadota</taxon>
        <taxon>Alphaproteobacteria</taxon>
        <taxon>Rhodobacterales</taxon>
        <taxon>Roseobacteraceae</taxon>
        <taxon>Ruegeria</taxon>
    </lineage>
</organism>
<keyword evidence="1" id="KW-0175">Coiled coil</keyword>
<dbReference type="AlphaFoldDB" id="A0A497ZSM8"/>
<comment type="caution">
    <text evidence="2">The sequence shown here is derived from an EMBL/GenBank/DDBJ whole genome shotgun (WGS) entry which is preliminary data.</text>
</comment>
<dbReference type="RefSeq" id="WP_010441742.1">
    <property type="nucleotide sequence ID" value="NZ_AEYW01000013.1"/>
</dbReference>
<dbReference type="Proteomes" id="UP000271700">
    <property type="component" value="Unassembled WGS sequence"/>
</dbReference>
<name>A0A497ZSM8_9RHOB</name>
<proteinExistence type="predicted"/>
<evidence type="ECO:0000313" key="2">
    <source>
        <dbReference type="EMBL" id="RLK11341.1"/>
    </source>
</evidence>